<sequence>MLDPSVAGSSPATDALSSWRAQKPEITLFWTGYIQKSSETEARNRDQSSKERAKGLATGKRIGKPEQTSTLWQTMTGSLPALDYRFVLFCSCYAVLSVLGYLFPCLQTKIVYMLLCLQVS</sequence>
<keyword evidence="2" id="KW-1133">Transmembrane helix</keyword>
<organism evidence="3 4">
    <name type="scientific">Plakobranchus ocellatus</name>
    <dbReference type="NCBI Taxonomy" id="259542"/>
    <lineage>
        <taxon>Eukaryota</taxon>
        <taxon>Metazoa</taxon>
        <taxon>Spiralia</taxon>
        <taxon>Lophotrochozoa</taxon>
        <taxon>Mollusca</taxon>
        <taxon>Gastropoda</taxon>
        <taxon>Heterobranchia</taxon>
        <taxon>Euthyneura</taxon>
        <taxon>Panpulmonata</taxon>
        <taxon>Sacoglossa</taxon>
        <taxon>Placobranchoidea</taxon>
        <taxon>Plakobranchidae</taxon>
        <taxon>Plakobranchus</taxon>
    </lineage>
</organism>
<keyword evidence="2" id="KW-0472">Membrane</keyword>
<keyword evidence="2" id="KW-0812">Transmembrane</keyword>
<comment type="caution">
    <text evidence="3">The sequence shown here is derived from an EMBL/GenBank/DDBJ whole genome shotgun (WGS) entry which is preliminary data.</text>
</comment>
<evidence type="ECO:0000256" key="1">
    <source>
        <dbReference type="SAM" id="MobiDB-lite"/>
    </source>
</evidence>
<dbReference type="EMBL" id="BLXT01003862">
    <property type="protein sequence ID" value="GFO07327.1"/>
    <property type="molecule type" value="Genomic_DNA"/>
</dbReference>
<gene>
    <name evidence="3" type="ORF">PoB_003383200</name>
</gene>
<reference evidence="3 4" key="1">
    <citation type="journal article" date="2021" name="Elife">
        <title>Chloroplast acquisition without the gene transfer in kleptoplastic sea slugs, Plakobranchus ocellatus.</title>
        <authorList>
            <person name="Maeda T."/>
            <person name="Takahashi S."/>
            <person name="Yoshida T."/>
            <person name="Shimamura S."/>
            <person name="Takaki Y."/>
            <person name="Nagai Y."/>
            <person name="Toyoda A."/>
            <person name="Suzuki Y."/>
            <person name="Arimoto A."/>
            <person name="Ishii H."/>
            <person name="Satoh N."/>
            <person name="Nishiyama T."/>
            <person name="Hasebe M."/>
            <person name="Maruyama T."/>
            <person name="Minagawa J."/>
            <person name="Obokata J."/>
            <person name="Shigenobu S."/>
        </authorList>
    </citation>
    <scope>NUCLEOTIDE SEQUENCE [LARGE SCALE GENOMIC DNA]</scope>
</reference>
<dbReference type="Proteomes" id="UP000735302">
    <property type="component" value="Unassembled WGS sequence"/>
</dbReference>
<protein>
    <submittedName>
        <fullName evidence="3">Uncharacterized protein</fullName>
    </submittedName>
</protein>
<evidence type="ECO:0000313" key="3">
    <source>
        <dbReference type="EMBL" id="GFO07327.1"/>
    </source>
</evidence>
<keyword evidence="4" id="KW-1185">Reference proteome</keyword>
<proteinExistence type="predicted"/>
<feature type="region of interest" description="Disordered" evidence="1">
    <location>
        <begin position="38"/>
        <end position="62"/>
    </location>
</feature>
<dbReference type="AlphaFoldDB" id="A0AAV4AJ95"/>
<feature type="transmembrane region" description="Helical" evidence="2">
    <location>
        <begin position="84"/>
        <end position="103"/>
    </location>
</feature>
<name>A0AAV4AJ95_9GAST</name>
<evidence type="ECO:0000256" key="2">
    <source>
        <dbReference type="SAM" id="Phobius"/>
    </source>
</evidence>
<feature type="compositionally biased region" description="Basic and acidic residues" evidence="1">
    <location>
        <begin position="38"/>
        <end position="54"/>
    </location>
</feature>
<evidence type="ECO:0000313" key="4">
    <source>
        <dbReference type="Proteomes" id="UP000735302"/>
    </source>
</evidence>
<accession>A0AAV4AJ95</accession>